<dbReference type="InterPro" id="IPR036112">
    <property type="entry name" value="ComA_synth_sf"/>
</dbReference>
<dbReference type="AlphaFoldDB" id="D9QQR5"/>
<dbReference type="eggNOG" id="COG1809">
    <property type="taxonomic scope" value="Bacteria"/>
</dbReference>
<evidence type="ECO:0000313" key="2">
    <source>
        <dbReference type="EMBL" id="ADL12856.1"/>
    </source>
</evidence>
<dbReference type="PANTHER" id="PTHR48413">
    <property type="match status" value="1"/>
</dbReference>
<dbReference type="Gene3D" id="3.20.20.70">
    <property type="entry name" value="Aldolase class I"/>
    <property type="match status" value="1"/>
</dbReference>
<dbReference type="KEGG" id="aar:Acear_1343"/>
<evidence type="ECO:0000256" key="1">
    <source>
        <dbReference type="ARBA" id="ARBA00010424"/>
    </source>
</evidence>
<dbReference type="Proteomes" id="UP000001661">
    <property type="component" value="Chromosome"/>
</dbReference>
<accession>D9QQR5</accession>
<organism evidence="2 3">
    <name type="scientific">Acetohalobium arabaticum (strain ATCC 49924 / DSM 5501 / Z-7288)</name>
    <dbReference type="NCBI Taxonomy" id="574087"/>
    <lineage>
        <taxon>Bacteria</taxon>
        <taxon>Bacillati</taxon>
        <taxon>Bacillota</taxon>
        <taxon>Clostridia</taxon>
        <taxon>Halanaerobiales</taxon>
        <taxon>Halobacteroidaceae</taxon>
        <taxon>Acetohalobium</taxon>
    </lineage>
</organism>
<keyword evidence="2" id="KW-0456">Lyase</keyword>
<keyword evidence="3" id="KW-1185">Reference proteome</keyword>
<dbReference type="HOGENOM" id="CLU_062679_2_0_9"/>
<dbReference type="InterPro" id="IPR013785">
    <property type="entry name" value="Aldolase_TIM"/>
</dbReference>
<dbReference type="SUPFAM" id="SSF102110">
    <property type="entry name" value="(2r)-phospho-3-sulfolactate synthase ComA"/>
    <property type="match status" value="1"/>
</dbReference>
<protein>
    <submittedName>
        <fullName evidence="2">Phosphosulfolactate synthase</fullName>
        <ecNumber evidence="2">4.4.1.19</ecNumber>
    </submittedName>
</protein>
<proteinExistence type="inferred from homology"/>
<comment type="similarity">
    <text evidence="1">Belongs to the phosphosulfolactate synthase family.</text>
</comment>
<dbReference type="Pfam" id="PF02679">
    <property type="entry name" value="ComA"/>
    <property type="match status" value="1"/>
</dbReference>
<dbReference type="PANTHER" id="PTHR48413:SF1">
    <property type="entry name" value="PROTEIN HEAT-STRESS-ASSOCIATED 32"/>
    <property type="match status" value="1"/>
</dbReference>
<dbReference type="InterPro" id="IPR003830">
    <property type="entry name" value="ComA_synth"/>
</dbReference>
<gene>
    <name evidence="2" type="ordered locus">Acear_1343</name>
</gene>
<dbReference type="GO" id="GO:0043817">
    <property type="term" value="F:phosphosulfolactate synthase activity"/>
    <property type="evidence" value="ECO:0007669"/>
    <property type="project" value="UniProtKB-EC"/>
</dbReference>
<evidence type="ECO:0000313" key="3">
    <source>
        <dbReference type="Proteomes" id="UP000001661"/>
    </source>
</evidence>
<reference evidence="2 3" key="1">
    <citation type="journal article" date="2010" name="Stand. Genomic Sci.">
        <title>Complete genome sequence of Acetohalobium arabaticum type strain (Z-7288).</title>
        <authorList>
            <person name="Sikorski J."/>
            <person name="Lapidus A."/>
            <person name="Chertkov O."/>
            <person name="Lucas S."/>
            <person name="Copeland A."/>
            <person name="Glavina Del Rio T."/>
            <person name="Nolan M."/>
            <person name="Tice H."/>
            <person name="Cheng J.F."/>
            <person name="Han C."/>
            <person name="Brambilla E."/>
            <person name="Pitluck S."/>
            <person name="Liolios K."/>
            <person name="Ivanova N."/>
            <person name="Mavromatis K."/>
            <person name="Mikhailova N."/>
            <person name="Pati A."/>
            <person name="Bruce D."/>
            <person name="Detter C."/>
            <person name="Tapia R."/>
            <person name="Goodwin L."/>
            <person name="Chen A."/>
            <person name="Palaniappan K."/>
            <person name="Land M."/>
            <person name="Hauser L."/>
            <person name="Chang Y.J."/>
            <person name="Jeffries C.D."/>
            <person name="Rohde M."/>
            <person name="Goker M."/>
            <person name="Spring S."/>
            <person name="Woyke T."/>
            <person name="Bristow J."/>
            <person name="Eisen J.A."/>
            <person name="Markowitz V."/>
            <person name="Hugenholtz P."/>
            <person name="Kyrpides N.C."/>
            <person name="Klenk H.P."/>
        </authorList>
    </citation>
    <scope>NUCLEOTIDE SEQUENCE [LARGE SCALE GENOMIC DNA]</scope>
    <source>
        <strain evidence="3">ATCC 49924 / DSM 5501 / Z-7288</strain>
    </source>
</reference>
<dbReference type="STRING" id="574087.Acear_1343"/>
<dbReference type="RefSeq" id="WP_013278302.1">
    <property type="nucleotide sequence ID" value="NC_014378.1"/>
</dbReference>
<name>D9QQR5_ACEAZ</name>
<dbReference type="EMBL" id="CP002105">
    <property type="protein sequence ID" value="ADL12856.1"/>
    <property type="molecule type" value="Genomic_DNA"/>
</dbReference>
<dbReference type="OrthoDB" id="7809088at2"/>
<dbReference type="EC" id="4.4.1.19" evidence="2"/>
<sequence length="279" mass="31377">MTKEQSKNGWKLDIDFPLSGRKEKPRQTGLTMVLDKGLGLNQTEDLMEMAADYIDFHKLSFGTSALYHPEILEQKIDLITSYGVDIYPGGTFLEVAVTQGMLDDYLTKAKELGFTAIEVSDGTIDLTARLRSSIIKEAVNRDFKVLTEIGKKDKNSKFELSKMIKQLKQDIADGAYKVIVEARESGRNISIYDKEGNLDEFKMEQLLLGAENKEDIIWEAPLKKQQVKFINTLGPNVNLGNIAPTEILALESLRVGVRGDTFKTALLQQDDYEKVFSLE</sequence>